<gene>
    <name evidence="1" type="ORF">CHIRRI_LOCUS10829</name>
</gene>
<evidence type="ECO:0000313" key="2">
    <source>
        <dbReference type="Proteomes" id="UP001153620"/>
    </source>
</evidence>
<name>A0A9N9WWB3_9DIPT</name>
<organism evidence="1 2">
    <name type="scientific">Chironomus riparius</name>
    <dbReference type="NCBI Taxonomy" id="315576"/>
    <lineage>
        <taxon>Eukaryota</taxon>
        <taxon>Metazoa</taxon>
        <taxon>Ecdysozoa</taxon>
        <taxon>Arthropoda</taxon>
        <taxon>Hexapoda</taxon>
        <taxon>Insecta</taxon>
        <taxon>Pterygota</taxon>
        <taxon>Neoptera</taxon>
        <taxon>Endopterygota</taxon>
        <taxon>Diptera</taxon>
        <taxon>Nematocera</taxon>
        <taxon>Chironomoidea</taxon>
        <taxon>Chironomidae</taxon>
        <taxon>Chironominae</taxon>
        <taxon>Chironomus</taxon>
    </lineage>
</organism>
<protein>
    <submittedName>
        <fullName evidence="1">Uncharacterized protein</fullName>
    </submittedName>
</protein>
<sequence>MREVKCAQKDKDKKYIPILCEQIFNISPSNVARGQELNFREPFTELNRNLFNTARKHRNIFSNVWVSRGFIMVKQEQGENIKVKSMQQLNLLINTLKNPTSMEH</sequence>
<evidence type="ECO:0000313" key="1">
    <source>
        <dbReference type="EMBL" id="CAG9807983.1"/>
    </source>
</evidence>
<dbReference type="EMBL" id="OU895879">
    <property type="protein sequence ID" value="CAG9807983.1"/>
    <property type="molecule type" value="Genomic_DNA"/>
</dbReference>
<keyword evidence="2" id="KW-1185">Reference proteome</keyword>
<dbReference type="AlphaFoldDB" id="A0A9N9WWB3"/>
<reference evidence="1" key="1">
    <citation type="submission" date="2022-01" db="EMBL/GenBank/DDBJ databases">
        <authorList>
            <person name="King R."/>
        </authorList>
    </citation>
    <scope>NUCLEOTIDE SEQUENCE</scope>
</reference>
<proteinExistence type="predicted"/>
<dbReference type="Proteomes" id="UP001153620">
    <property type="component" value="Chromosome 3"/>
</dbReference>
<reference evidence="1" key="2">
    <citation type="submission" date="2022-10" db="EMBL/GenBank/DDBJ databases">
        <authorList>
            <consortium name="ENA_rothamsted_submissions"/>
            <consortium name="culmorum"/>
            <person name="King R."/>
        </authorList>
    </citation>
    <scope>NUCLEOTIDE SEQUENCE</scope>
</reference>
<accession>A0A9N9WWB3</accession>